<evidence type="ECO:0000256" key="1">
    <source>
        <dbReference type="SAM" id="MobiDB-lite"/>
    </source>
</evidence>
<dbReference type="EMBL" id="CM026430">
    <property type="protein sequence ID" value="KAG0561090.1"/>
    <property type="molecule type" value="Genomic_DNA"/>
</dbReference>
<reference evidence="2" key="1">
    <citation type="submission" date="2020-06" db="EMBL/GenBank/DDBJ databases">
        <title>WGS assembly of Ceratodon purpureus strain R40.</title>
        <authorList>
            <person name="Carey S.B."/>
            <person name="Jenkins J."/>
            <person name="Shu S."/>
            <person name="Lovell J.T."/>
            <person name="Sreedasyam A."/>
            <person name="Maumus F."/>
            <person name="Tiley G.P."/>
            <person name="Fernandez-Pozo N."/>
            <person name="Barry K."/>
            <person name="Chen C."/>
            <person name="Wang M."/>
            <person name="Lipzen A."/>
            <person name="Daum C."/>
            <person name="Saski C.A."/>
            <person name="Payton A.C."/>
            <person name="Mcbreen J.C."/>
            <person name="Conrad R.E."/>
            <person name="Kollar L.M."/>
            <person name="Olsson S."/>
            <person name="Huttunen S."/>
            <person name="Landis J.B."/>
            <person name="Wickett N.J."/>
            <person name="Johnson M.G."/>
            <person name="Rensing S.A."/>
            <person name="Grimwood J."/>
            <person name="Schmutz J."/>
            <person name="Mcdaniel S.F."/>
        </authorList>
    </citation>
    <scope>NUCLEOTIDE SEQUENCE</scope>
    <source>
        <strain evidence="2">R40</strain>
    </source>
</reference>
<gene>
    <name evidence="2" type="ORF">KC19_9G036100</name>
</gene>
<protein>
    <submittedName>
        <fullName evidence="2">Uncharacterized protein</fullName>
    </submittedName>
</protein>
<evidence type="ECO:0000313" key="3">
    <source>
        <dbReference type="Proteomes" id="UP000822688"/>
    </source>
</evidence>
<name>A0A8T0GPZ2_CERPU</name>
<dbReference type="Proteomes" id="UP000822688">
    <property type="component" value="Chromosome 9"/>
</dbReference>
<feature type="compositionally biased region" description="Basic residues" evidence="1">
    <location>
        <begin position="1"/>
        <end position="11"/>
    </location>
</feature>
<evidence type="ECO:0000313" key="2">
    <source>
        <dbReference type="EMBL" id="KAG0561090.1"/>
    </source>
</evidence>
<keyword evidence="3" id="KW-1185">Reference proteome</keyword>
<proteinExistence type="predicted"/>
<organism evidence="2 3">
    <name type="scientific">Ceratodon purpureus</name>
    <name type="common">Fire moss</name>
    <name type="synonym">Dicranum purpureum</name>
    <dbReference type="NCBI Taxonomy" id="3225"/>
    <lineage>
        <taxon>Eukaryota</taxon>
        <taxon>Viridiplantae</taxon>
        <taxon>Streptophyta</taxon>
        <taxon>Embryophyta</taxon>
        <taxon>Bryophyta</taxon>
        <taxon>Bryophytina</taxon>
        <taxon>Bryopsida</taxon>
        <taxon>Dicranidae</taxon>
        <taxon>Pseudoditrichales</taxon>
        <taxon>Ditrichaceae</taxon>
        <taxon>Ceratodon</taxon>
    </lineage>
</organism>
<dbReference type="AlphaFoldDB" id="A0A8T0GPZ2"/>
<accession>A0A8T0GPZ2</accession>
<feature type="region of interest" description="Disordered" evidence="1">
    <location>
        <begin position="1"/>
        <end position="20"/>
    </location>
</feature>
<comment type="caution">
    <text evidence="2">The sequence shown here is derived from an EMBL/GenBank/DDBJ whole genome shotgun (WGS) entry which is preliminary data.</text>
</comment>
<sequence length="44" mass="4952">MRRGKRIKSKVPRGSNSLIDNLGIVSQGNRLKEGLMDEEVPRTD</sequence>